<feature type="domain" description="PDZ" evidence="2">
    <location>
        <begin position="26"/>
        <end position="100"/>
    </location>
</feature>
<evidence type="ECO:0000313" key="4">
    <source>
        <dbReference type="Proteomes" id="UP001151699"/>
    </source>
</evidence>
<dbReference type="PROSITE" id="PS50106">
    <property type="entry name" value="PDZ"/>
    <property type="match status" value="1"/>
</dbReference>
<dbReference type="PANTHER" id="PTHR12157:SF24">
    <property type="entry name" value="FIFE, ISOFORM D"/>
    <property type="match status" value="1"/>
</dbReference>
<organism evidence="3 4">
    <name type="scientific">Pseudolycoriella hygida</name>
    <dbReference type="NCBI Taxonomy" id="35572"/>
    <lineage>
        <taxon>Eukaryota</taxon>
        <taxon>Metazoa</taxon>
        <taxon>Ecdysozoa</taxon>
        <taxon>Arthropoda</taxon>
        <taxon>Hexapoda</taxon>
        <taxon>Insecta</taxon>
        <taxon>Pterygota</taxon>
        <taxon>Neoptera</taxon>
        <taxon>Endopterygota</taxon>
        <taxon>Diptera</taxon>
        <taxon>Nematocera</taxon>
        <taxon>Sciaroidea</taxon>
        <taxon>Sciaridae</taxon>
        <taxon>Pseudolycoriella</taxon>
    </lineage>
</organism>
<evidence type="ECO:0000259" key="2">
    <source>
        <dbReference type="PROSITE" id="PS50106"/>
    </source>
</evidence>
<dbReference type="EMBL" id="WJQU01000002">
    <property type="protein sequence ID" value="KAJ6643527.1"/>
    <property type="molecule type" value="Genomic_DNA"/>
</dbReference>
<dbReference type="GO" id="GO:0050806">
    <property type="term" value="P:positive regulation of synaptic transmission"/>
    <property type="evidence" value="ECO:0007669"/>
    <property type="project" value="TreeGrafter"/>
</dbReference>
<evidence type="ECO:0000256" key="1">
    <source>
        <dbReference type="SAM" id="MobiDB-lite"/>
    </source>
</evidence>
<dbReference type="GO" id="GO:0044325">
    <property type="term" value="F:transmembrane transporter binding"/>
    <property type="evidence" value="ECO:0007669"/>
    <property type="project" value="TreeGrafter"/>
</dbReference>
<dbReference type="InterPro" id="IPR041489">
    <property type="entry name" value="PDZ_6"/>
</dbReference>
<dbReference type="PANTHER" id="PTHR12157">
    <property type="entry name" value="REGULATING SYNAPTIC MEMBRANE EXOCYTOSIS PROTEIN"/>
    <property type="match status" value="1"/>
</dbReference>
<proteinExistence type="predicted"/>
<sequence length="159" mass="16950">MNDLPRKNVVPDPPDLSRTFVDTRGFGMRVVGGKVGADGRLFAYVVWTISGGPAEKGGLQQGDKILEWNKVSLIDRSFEEVCSIMDRAGDVVDLLVEHATDIRMCDLFDDGGPPGGGNQSGPRKSGGDATGLGLVPDNETISDKSPSSPTRRKLPKTPV</sequence>
<dbReference type="Proteomes" id="UP001151699">
    <property type="component" value="Chromosome B"/>
</dbReference>
<dbReference type="Gene3D" id="2.30.42.10">
    <property type="match status" value="1"/>
</dbReference>
<dbReference type="SUPFAM" id="SSF50156">
    <property type="entry name" value="PDZ domain-like"/>
    <property type="match status" value="1"/>
</dbReference>
<dbReference type="GO" id="GO:0031267">
    <property type="term" value="F:small GTPase binding"/>
    <property type="evidence" value="ECO:0007669"/>
    <property type="project" value="InterPro"/>
</dbReference>
<dbReference type="GO" id="GO:0042391">
    <property type="term" value="P:regulation of membrane potential"/>
    <property type="evidence" value="ECO:0007669"/>
    <property type="project" value="TreeGrafter"/>
</dbReference>
<dbReference type="InterPro" id="IPR039032">
    <property type="entry name" value="Rim-like"/>
</dbReference>
<dbReference type="GO" id="GO:0042734">
    <property type="term" value="C:presynaptic membrane"/>
    <property type="evidence" value="ECO:0007669"/>
    <property type="project" value="TreeGrafter"/>
</dbReference>
<feature type="compositionally biased region" description="Basic residues" evidence="1">
    <location>
        <begin position="150"/>
        <end position="159"/>
    </location>
</feature>
<dbReference type="Pfam" id="PF17820">
    <property type="entry name" value="PDZ_6"/>
    <property type="match status" value="1"/>
</dbReference>
<accession>A0A9Q0S315</accession>
<feature type="region of interest" description="Disordered" evidence="1">
    <location>
        <begin position="107"/>
        <end position="159"/>
    </location>
</feature>
<dbReference type="OrthoDB" id="10059918at2759"/>
<dbReference type="GO" id="GO:0048791">
    <property type="term" value="P:calcium ion-regulated exocytosis of neurotransmitter"/>
    <property type="evidence" value="ECO:0007669"/>
    <property type="project" value="TreeGrafter"/>
</dbReference>
<reference evidence="3" key="1">
    <citation type="submission" date="2022-07" db="EMBL/GenBank/DDBJ databases">
        <authorList>
            <person name="Trinca V."/>
            <person name="Uliana J.V.C."/>
            <person name="Torres T.T."/>
            <person name="Ward R.J."/>
            <person name="Monesi N."/>
        </authorList>
    </citation>
    <scope>NUCLEOTIDE SEQUENCE</scope>
    <source>
        <strain evidence="3">HSMRA1968</strain>
        <tissue evidence="3">Whole embryos</tissue>
    </source>
</reference>
<dbReference type="InterPro" id="IPR001478">
    <property type="entry name" value="PDZ"/>
</dbReference>
<protein>
    <submittedName>
        <fullName evidence="3">Protein piccolo</fullName>
    </submittedName>
</protein>
<dbReference type="AlphaFoldDB" id="A0A9Q0S315"/>
<evidence type="ECO:0000313" key="3">
    <source>
        <dbReference type="EMBL" id="KAJ6643527.1"/>
    </source>
</evidence>
<gene>
    <name evidence="3" type="primary">PCLO</name>
    <name evidence="3" type="ORF">Bhyg_08489</name>
</gene>
<dbReference type="GO" id="GO:0048167">
    <property type="term" value="P:regulation of synaptic plasticity"/>
    <property type="evidence" value="ECO:0007669"/>
    <property type="project" value="TreeGrafter"/>
</dbReference>
<name>A0A9Q0S315_9DIPT</name>
<dbReference type="SMART" id="SM00228">
    <property type="entry name" value="PDZ"/>
    <property type="match status" value="1"/>
</dbReference>
<keyword evidence="4" id="KW-1185">Reference proteome</keyword>
<dbReference type="GO" id="GO:0048788">
    <property type="term" value="C:cytoskeleton of presynaptic active zone"/>
    <property type="evidence" value="ECO:0007669"/>
    <property type="project" value="TreeGrafter"/>
</dbReference>
<comment type="caution">
    <text evidence="3">The sequence shown here is derived from an EMBL/GenBank/DDBJ whole genome shotgun (WGS) entry which is preliminary data.</text>
</comment>
<dbReference type="InterPro" id="IPR036034">
    <property type="entry name" value="PDZ_sf"/>
</dbReference>